<dbReference type="SMART" id="SM00192">
    <property type="entry name" value="LDLa"/>
    <property type="match status" value="11"/>
</dbReference>
<dbReference type="PROSITE" id="PS01187">
    <property type="entry name" value="EGF_CA"/>
    <property type="match status" value="1"/>
</dbReference>
<keyword evidence="6" id="KW-0677">Repeat</keyword>
<evidence type="ECO:0000256" key="14">
    <source>
        <dbReference type="PROSITE-ProRule" id="PRU00461"/>
    </source>
</evidence>
<dbReference type="Gene3D" id="4.10.400.10">
    <property type="entry name" value="Low-density Lipoprotein Receptor"/>
    <property type="match status" value="11"/>
</dbReference>
<feature type="disulfide bond" evidence="13">
    <location>
        <begin position="1189"/>
        <end position="1204"/>
    </location>
</feature>
<dbReference type="InterPro" id="IPR000742">
    <property type="entry name" value="EGF"/>
</dbReference>
<dbReference type="InterPro" id="IPR002172">
    <property type="entry name" value="LDrepeatLR_classA_rpt"/>
</dbReference>
<evidence type="ECO:0000256" key="4">
    <source>
        <dbReference type="ARBA" id="ARBA00022692"/>
    </source>
</evidence>
<dbReference type="CDD" id="cd00112">
    <property type="entry name" value="LDLa"/>
    <property type="match status" value="11"/>
</dbReference>
<dbReference type="Pfam" id="PF00057">
    <property type="entry name" value="Ldl_recept_a"/>
    <property type="match status" value="11"/>
</dbReference>
<dbReference type="InterPro" id="IPR018097">
    <property type="entry name" value="EGF_Ca-bd_CS"/>
</dbReference>
<keyword evidence="3" id="KW-0254">Endocytosis</keyword>
<dbReference type="OrthoDB" id="8831087at2759"/>
<dbReference type="GO" id="GO:0016324">
    <property type="term" value="C:apical plasma membrane"/>
    <property type="evidence" value="ECO:0007669"/>
    <property type="project" value="TreeGrafter"/>
</dbReference>
<keyword evidence="5" id="KW-0732">Signal</keyword>
<feature type="disulfide bond" evidence="13">
    <location>
        <begin position="981"/>
        <end position="996"/>
    </location>
</feature>
<dbReference type="InterPro" id="IPR000033">
    <property type="entry name" value="LDLR_classB_rpt"/>
</dbReference>
<feature type="disulfide bond" evidence="13">
    <location>
        <begin position="1138"/>
        <end position="1153"/>
    </location>
</feature>
<keyword evidence="17" id="KW-1185">Reference proteome</keyword>
<dbReference type="GO" id="GO:0043235">
    <property type="term" value="C:receptor complex"/>
    <property type="evidence" value="ECO:0007669"/>
    <property type="project" value="TreeGrafter"/>
</dbReference>
<feature type="disulfide bond" evidence="13">
    <location>
        <begin position="1126"/>
        <end position="1144"/>
    </location>
</feature>
<dbReference type="PANTHER" id="PTHR22722:SF14">
    <property type="entry name" value="MEGALIN, ISOFORM A"/>
    <property type="match status" value="1"/>
</dbReference>
<evidence type="ECO:0000256" key="11">
    <source>
        <dbReference type="ARBA" id="ARBA00023180"/>
    </source>
</evidence>
<keyword evidence="9 13" id="KW-1015">Disulfide bond</keyword>
<evidence type="ECO:0000256" key="7">
    <source>
        <dbReference type="ARBA" id="ARBA00022989"/>
    </source>
</evidence>
<evidence type="ECO:0000256" key="10">
    <source>
        <dbReference type="ARBA" id="ARBA00023170"/>
    </source>
</evidence>
<keyword evidence="2 12" id="KW-0245">EGF-like domain</keyword>
<keyword evidence="7" id="KW-1133">Transmembrane helix</keyword>
<dbReference type="PROSITE" id="PS51120">
    <property type="entry name" value="LDLRB"/>
    <property type="match status" value="1"/>
</dbReference>
<accession>A0A821SF42</accession>
<dbReference type="Gene3D" id="2.10.25.10">
    <property type="entry name" value="Laminin"/>
    <property type="match status" value="1"/>
</dbReference>
<feature type="domain" description="EGF-like" evidence="15">
    <location>
        <begin position="1334"/>
        <end position="1372"/>
    </location>
</feature>
<dbReference type="FunFam" id="4.10.400.10:FF:000034">
    <property type="entry name" value="Low-density lipoprotein receptor-related protein 2"/>
    <property type="match status" value="1"/>
</dbReference>
<comment type="subcellular location">
    <subcellularLocation>
        <location evidence="1">Membrane</location>
        <topology evidence="1">Single-pass membrane protein</topology>
    </subcellularLocation>
</comment>
<dbReference type="FunFam" id="2.120.10.30:FF:000241">
    <property type="entry name" value="Low-density lipoprotein receptor-related protein 6"/>
    <property type="match status" value="1"/>
</dbReference>
<dbReference type="SMART" id="SM00181">
    <property type="entry name" value="EGF"/>
    <property type="match status" value="8"/>
</dbReference>
<dbReference type="PRINTS" id="PR00261">
    <property type="entry name" value="LDLRECEPTOR"/>
</dbReference>
<sequence>MNRESWTMNLSQSSYVTELKNVRCQSPRMVLLIFFFCCLATTSAQFIDEFQDFNIECQGEGVFECRSGDCILQEQFCDGRYDCKDGSDENFCVNQNPDEKHCNETHQYLCGDGHKCIPNSRVCNSSPDCDDGSDEMNCSVIVISPNATCKGFSCDSNRCISKFWMCDGDYDCADKTDEDIVTTCRHVLRPHKVNTGRDCYSDAFPFREKEFKCLDKSFCLPKDSMCDGIKDCKDGSDEGVFCQSWHTMCSNFSCNGRDCSPDRSGPYCDCGSPHFKYNYTTQTCESAKNCFDDIPWCSHYCHPSGDVFRCTCDEGYITDIASYLCYATGPEAMLLFSTRNDIRYIKLKSKEQRVLASGIKQGHGVSSDGTFVYWVEIAAGHQAINRAQIENVAETKQVLVALGLEDPGDIAVDWLGGNFYFTDVRRGIIGVCKTDGSMCTVLKAQTKKPRFVTLDPRKGEMYWADWQDKAVILRSRMDGTKPDIIVDEMGKFGPTGMALDSPNDRLYFVDGVIKIVKLFDLKVYSLFEEPYHDPYTIVVFENTVFWSDWTSATIHSTDKLHSTVRKNLLMTLKEPVFDMHLYHPLLMPDKVNPCRHSGCSHICVPTSNVTFTCLCPEGMELFGKICKTISDYHPQYLIVGGGSLFTRIQYDVLGNPETHATHFNIERVQAMAYDNFRGTLYVYDGHRKSINYIDLKDFSLGVTHLFVYNSLENVVDMGYDYVSDALYILDAGRGMIDVISLRTKERTLVYRFPSQEIPISFCILPDYGRLVVAVFESEVKKGINIDSMGLDGDDRKHIITKMIYGPNIRLQYSSELDVVYLADEYGVIDHFHPEGTGRERFREFTSTLESFAVTDTHVFWTDRETKRLYWADVHRAGYVIRRMELSLFPNNTLLHLQATYAPYSLNNTLLNHVCHQNKTPCSHICVQVSHPLPQDLEMGFKCLCPVGLVQVNNTCEEIALCKHNEHYCHRSNKCFASSKKCDGHKDCQFGEDEENCSSGTTTSNPLCRYDQKMCFGKCIGKNYVCEEKKEKAPPICSKTQSMCDDSSMCIESSMLCDGYSDCPDGSDELPSVCDTLICKESEFRCSTGYCVPATWRCDRALDCIDGSDEINCTAFNKTCPEGFHQCSDGSCIELEKRCDGNYDCFDASDEDKCDLPEVAVTEVIRPCRQLEFSCKRNNTTICLPLTARCNGKVDCAGGLDEAGCDFFCAPRGKYSCKQELVCVAKSQLCNGVNDCTDGSDETADACLKVNKTMPIKKIELPSHECGKLYECKNGECLDWKRVCNNRKDCKDGSDEGGNCTALCENCPSICRHTPEGPICVCALGFSKVGDTCVDDDECRLDHCSHNCINTPGSFVCTCHPGYELRYDRRSCKSLNGDATLLYIQNNSIWLLISHHHFLEHSYGDKNITDFDFDKGLNKLYVAVPETGEIIEVNKNLTKPTTTAIGNIGRPTEISVDWATGNIYFVDEKPNGSVIRVCNFARKSCARLHNIPFKVTSLTVDSMNSIMFYCVNQGNSSQVQSASLAGKGVKNVTSVNNCTGLAMDGHLKIVYILDNPGKLWKSTFEGHKTLVYNDEVTMIFAHSPTLFEDHIYFLNNSQVIRCFLFGHKTCQIFANINASSFAIRRENAYTDVCEKKECSGVCVLDNGPACVCADGSLSDGVCPSLNQAEVTEASKLIEETFSKLWYF</sequence>
<dbReference type="PROSITE" id="PS50026">
    <property type="entry name" value="EGF_3"/>
    <property type="match status" value="1"/>
</dbReference>
<dbReference type="PROSITE" id="PS01209">
    <property type="entry name" value="LDLRA_1"/>
    <property type="match status" value="7"/>
</dbReference>
<dbReference type="InterPro" id="IPR036055">
    <property type="entry name" value="LDL_receptor-like_sf"/>
</dbReference>
<dbReference type="FunFam" id="2.10.25.10:FF:000240">
    <property type="entry name" value="Vitamin K-dependent protein S"/>
    <property type="match status" value="1"/>
</dbReference>
<dbReference type="GO" id="GO:0006898">
    <property type="term" value="P:receptor-mediated endocytosis"/>
    <property type="evidence" value="ECO:0007669"/>
    <property type="project" value="TreeGrafter"/>
</dbReference>
<dbReference type="CDD" id="cd00054">
    <property type="entry name" value="EGF_CA"/>
    <property type="match status" value="1"/>
</dbReference>
<feature type="disulfide bond" evidence="13">
    <location>
        <begin position="77"/>
        <end position="92"/>
    </location>
</feature>
<gene>
    <name evidence="16" type="ORF">PMACD_LOCUS7701</name>
</gene>
<feature type="disulfide bond" evidence="13">
    <location>
        <begin position="1119"/>
        <end position="1131"/>
    </location>
</feature>
<dbReference type="PROSITE" id="PS00010">
    <property type="entry name" value="ASX_HYDROXYL"/>
    <property type="match status" value="1"/>
</dbReference>
<dbReference type="PROSITE" id="PS50068">
    <property type="entry name" value="LDLRA_2"/>
    <property type="match status" value="11"/>
</dbReference>
<keyword evidence="11" id="KW-0325">Glycoprotein</keyword>
<evidence type="ECO:0000256" key="1">
    <source>
        <dbReference type="ARBA" id="ARBA00004167"/>
    </source>
</evidence>
<protein>
    <recommendedName>
        <fullName evidence="15">EGF-like domain-containing protein</fullName>
    </recommendedName>
</protein>
<evidence type="ECO:0000256" key="2">
    <source>
        <dbReference type="ARBA" id="ARBA00022536"/>
    </source>
</evidence>
<dbReference type="InterPro" id="IPR001881">
    <property type="entry name" value="EGF-like_Ca-bd_dom"/>
</dbReference>
<dbReference type="Gene3D" id="2.120.10.30">
    <property type="entry name" value="TolB, C-terminal domain"/>
    <property type="match status" value="3"/>
</dbReference>
<evidence type="ECO:0000259" key="15">
    <source>
        <dbReference type="PROSITE" id="PS50026"/>
    </source>
</evidence>
<dbReference type="SUPFAM" id="SSF57424">
    <property type="entry name" value="LDL receptor-like module"/>
    <property type="match status" value="11"/>
</dbReference>
<keyword evidence="4" id="KW-0812">Transmembrane</keyword>
<keyword evidence="10" id="KW-0675">Receptor</keyword>
<evidence type="ECO:0000256" key="6">
    <source>
        <dbReference type="ARBA" id="ARBA00022737"/>
    </source>
</evidence>
<dbReference type="Proteomes" id="UP000663880">
    <property type="component" value="Unassembled WGS sequence"/>
</dbReference>
<evidence type="ECO:0000256" key="9">
    <source>
        <dbReference type="ARBA" id="ARBA00023157"/>
    </source>
</evidence>
<keyword evidence="8" id="KW-0472">Membrane</keyword>
<dbReference type="EMBL" id="CAJOBZ010000019">
    <property type="protein sequence ID" value="CAF4858519.1"/>
    <property type="molecule type" value="Genomic_DNA"/>
</dbReference>
<evidence type="ECO:0000313" key="17">
    <source>
        <dbReference type="Proteomes" id="UP000663880"/>
    </source>
</evidence>
<evidence type="ECO:0000256" key="3">
    <source>
        <dbReference type="ARBA" id="ARBA00022583"/>
    </source>
</evidence>
<feature type="disulfide bond" evidence="13">
    <location>
        <begin position="1078"/>
        <end position="1090"/>
    </location>
</feature>
<name>A0A821SF42_9NEOP</name>
<dbReference type="SMART" id="SM00135">
    <property type="entry name" value="LY"/>
    <property type="match status" value="7"/>
</dbReference>
<feature type="disulfide bond" evidence="13">
    <location>
        <begin position="1271"/>
        <end position="1289"/>
    </location>
</feature>
<comment type="caution">
    <text evidence="12">Lacks conserved residue(s) required for the propagation of feature annotation.</text>
</comment>
<dbReference type="PANTHER" id="PTHR22722">
    <property type="entry name" value="LOW-DENSITY LIPOPROTEIN RECEPTOR-RELATED PROTEIN 2-RELATED"/>
    <property type="match status" value="1"/>
</dbReference>
<organism evidence="16 17">
    <name type="scientific">Pieris macdunnoughi</name>
    <dbReference type="NCBI Taxonomy" id="345717"/>
    <lineage>
        <taxon>Eukaryota</taxon>
        <taxon>Metazoa</taxon>
        <taxon>Ecdysozoa</taxon>
        <taxon>Arthropoda</taxon>
        <taxon>Hexapoda</taxon>
        <taxon>Insecta</taxon>
        <taxon>Pterygota</taxon>
        <taxon>Neoptera</taxon>
        <taxon>Endopterygota</taxon>
        <taxon>Lepidoptera</taxon>
        <taxon>Glossata</taxon>
        <taxon>Ditrysia</taxon>
        <taxon>Papilionoidea</taxon>
        <taxon>Pieridae</taxon>
        <taxon>Pierinae</taxon>
        <taxon>Pieris</taxon>
    </lineage>
</organism>
<evidence type="ECO:0000313" key="16">
    <source>
        <dbReference type="EMBL" id="CAF4858519.1"/>
    </source>
</evidence>
<feature type="disulfide bond" evidence="13">
    <location>
        <begin position="65"/>
        <end position="83"/>
    </location>
</feature>
<proteinExistence type="predicted"/>
<evidence type="ECO:0000256" key="13">
    <source>
        <dbReference type="PROSITE-ProRule" id="PRU00124"/>
    </source>
</evidence>
<dbReference type="InterPro" id="IPR011042">
    <property type="entry name" value="6-blade_b-propeller_TolB-like"/>
</dbReference>
<feature type="disulfide bond" evidence="13">
    <location>
        <begin position="1085"/>
        <end position="1103"/>
    </location>
</feature>
<feature type="disulfide bond" evidence="13">
    <location>
        <begin position="154"/>
        <end position="172"/>
    </location>
</feature>
<dbReference type="GO" id="GO:0042562">
    <property type="term" value="F:hormone binding"/>
    <property type="evidence" value="ECO:0007669"/>
    <property type="project" value="TreeGrafter"/>
</dbReference>
<dbReference type="SMART" id="SM00179">
    <property type="entry name" value="EGF_CA"/>
    <property type="match status" value="2"/>
</dbReference>
<reference evidence="16" key="1">
    <citation type="submission" date="2021-02" db="EMBL/GenBank/DDBJ databases">
        <authorList>
            <person name="Steward A R."/>
        </authorList>
    </citation>
    <scope>NUCLEOTIDE SEQUENCE</scope>
</reference>
<evidence type="ECO:0000256" key="12">
    <source>
        <dbReference type="PROSITE-ProRule" id="PRU00076"/>
    </source>
</evidence>
<feature type="disulfide bond" evidence="13">
    <location>
        <begin position="1097"/>
        <end position="1112"/>
    </location>
</feature>
<comment type="caution">
    <text evidence="16">The sequence shown here is derived from an EMBL/GenBank/DDBJ whole genome shotgun (WGS) entry which is preliminary data.</text>
</comment>
<evidence type="ECO:0000256" key="5">
    <source>
        <dbReference type="ARBA" id="ARBA00022729"/>
    </source>
</evidence>
<dbReference type="InterPro" id="IPR051221">
    <property type="entry name" value="LDLR-related"/>
</dbReference>
<dbReference type="SUPFAM" id="SSF63825">
    <property type="entry name" value="YWTD domain"/>
    <property type="match status" value="3"/>
</dbReference>
<feature type="disulfide bond" evidence="13">
    <location>
        <begin position="123"/>
        <end position="138"/>
    </location>
</feature>
<evidence type="ECO:0000256" key="8">
    <source>
        <dbReference type="ARBA" id="ARBA00023136"/>
    </source>
</evidence>
<dbReference type="GO" id="GO:0005509">
    <property type="term" value="F:calcium ion binding"/>
    <property type="evidence" value="ECO:0007669"/>
    <property type="project" value="InterPro"/>
</dbReference>
<feature type="repeat" description="LDL-receptor class B" evidence="14">
    <location>
        <begin position="459"/>
        <end position="503"/>
    </location>
</feature>
<dbReference type="PROSITE" id="PS01186">
    <property type="entry name" value="EGF_2"/>
    <property type="match status" value="2"/>
</dbReference>
<dbReference type="InterPro" id="IPR023415">
    <property type="entry name" value="LDLR_class-A_CS"/>
</dbReference>
<dbReference type="InterPro" id="IPR000152">
    <property type="entry name" value="EGF-type_Asp/Asn_hydroxyl_site"/>
</dbReference>
<dbReference type="SUPFAM" id="SSF57196">
    <property type="entry name" value="EGF/Laminin"/>
    <property type="match status" value="2"/>
</dbReference>